<evidence type="ECO:0000313" key="2">
    <source>
        <dbReference type="EMBL" id="MBB5232965.1"/>
    </source>
</evidence>
<organism evidence="2 3">
    <name type="scientific">Deinococcus budaensis</name>
    <dbReference type="NCBI Taxonomy" id="1665626"/>
    <lineage>
        <taxon>Bacteria</taxon>
        <taxon>Thermotogati</taxon>
        <taxon>Deinococcota</taxon>
        <taxon>Deinococci</taxon>
        <taxon>Deinococcales</taxon>
        <taxon>Deinococcaceae</taxon>
        <taxon>Deinococcus</taxon>
    </lineage>
</organism>
<dbReference type="Pfam" id="PF00717">
    <property type="entry name" value="Peptidase_S24"/>
    <property type="match status" value="1"/>
</dbReference>
<dbReference type="EC" id="3.4.21.88" evidence="2"/>
<protein>
    <submittedName>
        <fullName evidence="2">Repressor LexA</fullName>
        <ecNumber evidence="2">3.4.21.88</ecNumber>
    </submittedName>
</protein>
<dbReference type="PANTHER" id="PTHR33516:SF2">
    <property type="entry name" value="LEXA REPRESSOR-RELATED"/>
    <property type="match status" value="1"/>
</dbReference>
<dbReference type="InterPro" id="IPR036388">
    <property type="entry name" value="WH-like_DNA-bd_sf"/>
</dbReference>
<dbReference type="InterPro" id="IPR015927">
    <property type="entry name" value="Peptidase_S24_S26A/B/C"/>
</dbReference>
<sequence>MVKNKSPDLTPRQHTVLEKVWQLEHAGENVTLARLAEGLGIARQNVHTHVLALRDLGLVRYEAQARQTAVIRLTEPGYRRLGKVAPNTPNPPLSLPIVGHVAAGQPGVADQHIEGYATKLGDLLDLHEGDFLLRVRGESMLGIGIYPDDYVVIHPTQEEPLNGEIALVAVPGEDTATLKRWRRDNGTVTLLSENPDFVAMTFRAEDVLVQGCLVGHIGTGRARQTRFTTL</sequence>
<comment type="caution">
    <text evidence="2">The sequence shown here is derived from an EMBL/GenBank/DDBJ whole genome shotgun (WGS) entry which is preliminary data.</text>
</comment>
<name>A0A7W8GCE4_9DEIO</name>
<dbReference type="Gene3D" id="1.10.10.10">
    <property type="entry name" value="Winged helix-like DNA-binding domain superfamily/Winged helix DNA-binding domain"/>
    <property type="match status" value="1"/>
</dbReference>
<dbReference type="GO" id="GO:0004252">
    <property type="term" value="F:serine-type endopeptidase activity"/>
    <property type="evidence" value="ECO:0007669"/>
    <property type="project" value="UniProtKB-EC"/>
</dbReference>
<dbReference type="SUPFAM" id="SSF46785">
    <property type="entry name" value="Winged helix' DNA-binding domain"/>
    <property type="match status" value="1"/>
</dbReference>
<dbReference type="InterPro" id="IPR039418">
    <property type="entry name" value="LexA-like"/>
</dbReference>
<dbReference type="PANTHER" id="PTHR33516">
    <property type="entry name" value="LEXA REPRESSOR"/>
    <property type="match status" value="1"/>
</dbReference>
<dbReference type="SUPFAM" id="SSF51306">
    <property type="entry name" value="LexA/Signal peptidase"/>
    <property type="match status" value="1"/>
</dbReference>
<dbReference type="AlphaFoldDB" id="A0A7W8GCE4"/>
<dbReference type="RefSeq" id="WP_221269490.1">
    <property type="nucleotide sequence ID" value="NZ_JACHFN010000001.1"/>
</dbReference>
<dbReference type="InterPro" id="IPR036390">
    <property type="entry name" value="WH_DNA-bd_sf"/>
</dbReference>
<evidence type="ECO:0000313" key="3">
    <source>
        <dbReference type="Proteomes" id="UP000525389"/>
    </source>
</evidence>
<keyword evidence="2" id="KW-0378">Hydrolase</keyword>
<reference evidence="2 3" key="1">
    <citation type="submission" date="2020-08" db="EMBL/GenBank/DDBJ databases">
        <title>Genomic Encyclopedia of Type Strains, Phase IV (KMG-IV): sequencing the most valuable type-strain genomes for metagenomic binning, comparative biology and taxonomic classification.</title>
        <authorList>
            <person name="Goeker M."/>
        </authorList>
    </citation>
    <scope>NUCLEOTIDE SEQUENCE [LARGE SCALE GENOMIC DNA]</scope>
    <source>
        <strain evidence="2 3">DSM 101791</strain>
    </source>
</reference>
<dbReference type="CDD" id="cd06529">
    <property type="entry name" value="S24_LexA-like"/>
    <property type="match status" value="1"/>
</dbReference>
<dbReference type="EMBL" id="JACHFN010000001">
    <property type="protein sequence ID" value="MBB5232965.1"/>
    <property type="molecule type" value="Genomic_DNA"/>
</dbReference>
<dbReference type="Proteomes" id="UP000525389">
    <property type="component" value="Unassembled WGS sequence"/>
</dbReference>
<gene>
    <name evidence="2" type="ORF">HNQ09_000382</name>
</gene>
<keyword evidence="3" id="KW-1185">Reference proteome</keyword>
<feature type="domain" description="Peptidase S24/S26A/S26B/S26C" evidence="1">
    <location>
        <begin position="96"/>
        <end position="212"/>
    </location>
</feature>
<dbReference type="InterPro" id="IPR050077">
    <property type="entry name" value="LexA_repressor"/>
</dbReference>
<accession>A0A7W8GCE4</accession>
<proteinExistence type="predicted"/>
<dbReference type="InterPro" id="IPR036286">
    <property type="entry name" value="LexA/Signal_pep-like_sf"/>
</dbReference>
<dbReference type="Gene3D" id="2.10.109.10">
    <property type="entry name" value="Umud Fragment, subunit A"/>
    <property type="match status" value="1"/>
</dbReference>
<evidence type="ECO:0000259" key="1">
    <source>
        <dbReference type="Pfam" id="PF00717"/>
    </source>
</evidence>